<dbReference type="OrthoDB" id="1304927at2759"/>
<evidence type="ECO:0000313" key="3">
    <source>
        <dbReference type="Proteomes" id="UP000595140"/>
    </source>
</evidence>
<dbReference type="AlphaFoldDB" id="A0A484KVA0"/>
<evidence type="ECO:0000259" key="1">
    <source>
        <dbReference type="Pfam" id="PF13966"/>
    </source>
</evidence>
<dbReference type="EMBL" id="OOIL02000516">
    <property type="protein sequence ID" value="VFQ66036.1"/>
    <property type="molecule type" value="Genomic_DNA"/>
</dbReference>
<dbReference type="Pfam" id="PF13966">
    <property type="entry name" value="zf-RVT"/>
    <property type="match status" value="1"/>
</dbReference>
<dbReference type="PANTHER" id="PTHR33116">
    <property type="entry name" value="REVERSE TRANSCRIPTASE ZINC-BINDING DOMAIN-CONTAINING PROTEIN-RELATED-RELATED"/>
    <property type="match status" value="1"/>
</dbReference>
<evidence type="ECO:0000313" key="2">
    <source>
        <dbReference type="EMBL" id="VFQ66036.1"/>
    </source>
</evidence>
<protein>
    <recommendedName>
        <fullName evidence="1">Reverse transcriptase zinc-binding domain-containing protein</fullName>
    </recommendedName>
</protein>
<reference evidence="2 3" key="1">
    <citation type="submission" date="2018-04" db="EMBL/GenBank/DDBJ databases">
        <authorList>
            <person name="Vogel A."/>
        </authorList>
    </citation>
    <scope>NUCLEOTIDE SEQUENCE [LARGE SCALE GENOMIC DNA]</scope>
</reference>
<gene>
    <name evidence="2" type="ORF">CCAM_LOCUS7812</name>
</gene>
<dbReference type="Proteomes" id="UP000595140">
    <property type="component" value="Unassembled WGS sequence"/>
</dbReference>
<dbReference type="InterPro" id="IPR026960">
    <property type="entry name" value="RVT-Znf"/>
</dbReference>
<name>A0A484KVA0_9ASTE</name>
<dbReference type="PANTHER" id="PTHR33116:SF84">
    <property type="entry name" value="RNA-DIRECTED DNA POLYMERASE"/>
    <property type="match status" value="1"/>
</dbReference>
<feature type="domain" description="Reverse transcriptase zinc-binding" evidence="1">
    <location>
        <begin position="103"/>
        <end position="167"/>
    </location>
</feature>
<sequence>MNSGILPAVMSYIRGLDLINLAFAYDLIVACKDEMWSIKTILKCLDHFKRVNGLEDIQPKAGMCYYLRKLLHNRKLFASMKLKGEYETQLDSEWLMGEPTAYPEYPIVWNKLTVPKHQFLLWLGWRNRISTKVRLRRFLHIDTRCVLCSRGEEDKEHLFYGCPYALNIKEEIGQWLGIQWKAKNDATMKEVLEHIRGRRKRQIVIAGFAAVCYAVWRARNLRIKQEKVLTVEESIE</sequence>
<accession>A0A484KVA0</accession>
<keyword evidence="3" id="KW-1185">Reference proteome</keyword>
<proteinExistence type="predicted"/>
<organism evidence="2 3">
    <name type="scientific">Cuscuta campestris</name>
    <dbReference type="NCBI Taxonomy" id="132261"/>
    <lineage>
        <taxon>Eukaryota</taxon>
        <taxon>Viridiplantae</taxon>
        <taxon>Streptophyta</taxon>
        <taxon>Embryophyta</taxon>
        <taxon>Tracheophyta</taxon>
        <taxon>Spermatophyta</taxon>
        <taxon>Magnoliopsida</taxon>
        <taxon>eudicotyledons</taxon>
        <taxon>Gunneridae</taxon>
        <taxon>Pentapetalae</taxon>
        <taxon>asterids</taxon>
        <taxon>lamiids</taxon>
        <taxon>Solanales</taxon>
        <taxon>Convolvulaceae</taxon>
        <taxon>Cuscuteae</taxon>
        <taxon>Cuscuta</taxon>
        <taxon>Cuscuta subgen. Grammica</taxon>
        <taxon>Cuscuta sect. Cleistogrammica</taxon>
    </lineage>
</organism>